<proteinExistence type="predicted"/>
<dbReference type="Pfam" id="PF17936">
    <property type="entry name" value="Big_6"/>
    <property type="match status" value="1"/>
</dbReference>
<dbReference type="InterPro" id="IPR013783">
    <property type="entry name" value="Ig-like_fold"/>
</dbReference>
<feature type="domain" description="Bacterial Ig" evidence="2">
    <location>
        <begin position="537"/>
        <end position="604"/>
    </location>
</feature>
<accession>A0AAU8DPH6</accession>
<name>A0AAU8DPH6_9ACTN</name>
<sequence length="912" mass="91715">MKRFAAATVSLLMTFAFATVSTVAGPVSTASAAPPGPGVVYGGTGTGQILGLNATAVGLNLANVGVATTNASTSSTSTPRSRATSSNIAAAVVGLPVTVSRQTQTAPPDHTDPVTGGLPSVAVNLLLLQLRVNALQTSNLARWAGDTRCVAGNPAVLSDSQTTTGDASLTLAGTNLLTLAAADVRNTNALVNTATNVGANKAVRSTAVGTVANLKLLNDEVVVTVSSNPTLTATATGKTGGATVTSNANTVVVSVKIGTAAPVVVRAGTSLLIPGLGTLRVNNPVVGALAANGTSAAGSWDFLTLNVNLGLARATVKLLSLTAAAKAPIGGLDCAAVLEAPVIVTPAEGATTGRTPTISGTARPNATVKVTIDNGATLTTTANSSGVFSVVSPALTDGPHTAVAVQTVGGVTSPPSPVRHFTVATDIRTAPVITSPTSSAVPTNNARPTIRGTGVAGATLTVRDGTTVLGTTTVRANGTWTLVLTRDLIDGRHEFIATQAGGNGAASSESNHVIYVVDTVALAPRITNPPGLVRTPNNRRVIAGTSEANANVIVRKQSSIWCATKATAAGNWSCPAANVQPNGFALLTAVQTDTAGNVSPEADTRLVIVDTLPAGAPRITSPSPNSRGTVGTVYVTGTGAAGGQVTLLVDGREVGQVFMSLNGLWSIPTPKLAAGTHTFSAFQVDGTGNRSTMSTRVISTLAASTSGGYVVEFDRRIDKASYATGTVRLAGIGFPGSRVIVTDERGVRSATTTVAKAASGSRTGNWALVFPSSPDGIHRYTATQTTIVTGGGKTRTVTATSAPIQVRIDRASPPAPALVSPLSNEIQATTLPSFGGSAEPGVVVVATIDGRLIMPTNPRLQGAITDNDRRWVVRSSVSVGPGTHTLKLYAVDPAGNRSGTTTATLRTKMASG</sequence>
<dbReference type="InterPro" id="IPR044016">
    <property type="entry name" value="Big_13"/>
</dbReference>
<dbReference type="NCBIfam" id="NF033510">
    <property type="entry name" value="Ca_tandemer"/>
    <property type="match status" value="3"/>
</dbReference>
<evidence type="ECO:0000259" key="2">
    <source>
        <dbReference type="Pfam" id="PF17936"/>
    </source>
</evidence>
<dbReference type="InterPro" id="IPR041498">
    <property type="entry name" value="Big_6"/>
</dbReference>
<keyword evidence="1" id="KW-0732">Signal</keyword>
<feature type="domain" description="Bacterial Ig-like" evidence="3">
    <location>
        <begin position="349"/>
        <end position="408"/>
    </location>
</feature>
<dbReference type="AlphaFoldDB" id="A0AAU8DPH6"/>
<protein>
    <submittedName>
        <fullName evidence="4">Ig-like domain-containing protein</fullName>
    </submittedName>
</protein>
<evidence type="ECO:0000313" key="4">
    <source>
        <dbReference type="EMBL" id="XCG63682.1"/>
    </source>
</evidence>
<dbReference type="Gene3D" id="2.60.40.10">
    <property type="entry name" value="Immunoglobulins"/>
    <property type="match status" value="5"/>
</dbReference>
<organism evidence="4">
    <name type="scientific">Nakamurella sp. A5-74</name>
    <dbReference type="NCBI Taxonomy" id="3158264"/>
    <lineage>
        <taxon>Bacteria</taxon>
        <taxon>Bacillati</taxon>
        <taxon>Actinomycetota</taxon>
        <taxon>Actinomycetes</taxon>
        <taxon>Nakamurellales</taxon>
        <taxon>Nakamurellaceae</taxon>
        <taxon>Nakamurella</taxon>
    </lineage>
</organism>
<reference evidence="4" key="1">
    <citation type="submission" date="2024-05" db="EMBL/GenBank/DDBJ databases">
        <authorList>
            <person name="Cai S.Y."/>
            <person name="Jin L.M."/>
            <person name="Li H.R."/>
        </authorList>
    </citation>
    <scope>NUCLEOTIDE SEQUENCE</scope>
    <source>
        <strain evidence="4">A5-74</strain>
    </source>
</reference>
<feature type="domain" description="Bacterial Ig-like" evidence="3">
    <location>
        <begin position="443"/>
        <end position="519"/>
    </location>
</feature>
<feature type="chain" id="PRO_5043739551" evidence="1">
    <location>
        <begin position="19"/>
        <end position="912"/>
    </location>
</feature>
<evidence type="ECO:0000259" key="3">
    <source>
        <dbReference type="Pfam" id="PF19077"/>
    </source>
</evidence>
<dbReference type="Pfam" id="PF19077">
    <property type="entry name" value="Big_13"/>
    <property type="match status" value="2"/>
</dbReference>
<evidence type="ECO:0000256" key="1">
    <source>
        <dbReference type="SAM" id="SignalP"/>
    </source>
</evidence>
<gene>
    <name evidence="4" type="ORF">ABLG96_21275</name>
</gene>
<feature type="signal peptide" evidence="1">
    <location>
        <begin position="1"/>
        <end position="18"/>
    </location>
</feature>
<dbReference type="RefSeq" id="WP_353649297.1">
    <property type="nucleotide sequence ID" value="NZ_CP159218.1"/>
</dbReference>
<dbReference type="EMBL" id="CP159218">
    <property type="protein sequence ID" value="XCG63682.1"/>
    <property type="molecule type" value="Genomic_DNA"/>
</dbReference>
<dbReference type="GO" id="GO:0005975">
    <property type="term" value="P:carbohydrate metabolic process"/>
    <property type="evidence" value="ECO:0007669"/>
    <property type="project" value="UniProtKB-ARBA"/>
</dbReference>